<name>A0A6H1U3Z7_9CYAN</name>
<dbReference type="PROSITE" id="PS50893">
    <property type="entry name" value="ABC_TRANSPORTER_2"/>
    <property type="match status" value="2"/>
</dbReference>
<dbReference type="FunFam" id="3.40.50.300:FF:000016">
    <property type="entry name" value="Oligopeptide ABC transporter ATP-binding component"/>
    <property type="match status" value="1"/>
</dbReference>
<keyword evidence="8" id="KW-1185">Reference proteome</keyword>
<dbReference type="Gene3D" id="3.40.50.300">
    <property type="entry name" value="P-loop containing nucleotide triphosphate hydrolases"/>
    <property type="match status" value="2"/>
</dbReference>
<dbReference type="GO" id="GO:0016887">
    <property type="term" value="F:ATP hydrolysis activity"/>
    <property type="evidence" value="ECO:0007669"/>
    <property type="project" value="InterPro"/>
</dbReference>
<dbReference type="InterPro" id="IPR017871">
    <property type="entry name" value="ABC_transporter-like_CS"/>
</dbReference>
<dbReference type="KEGG" id="oxy:HCG48_23255"/>
<dbReference type="GO" id="GO:0055085">
    <property type="term" value="P:transmembrane transport"/>
    <property type="evidence" value="ECO:0007669"/>
    <property type="project" value="UniProtKB-ARBA"/>
</dbReference>
<sequence>MSDTVLDVRNLQVQFETDEKLVTAVNGISFEVRRGQTLGIVGESGSGKSVTSLAVMGLVPNPGKVADGEIWFRDDAAADPVNLQRLSREEKQPYRGSRISMIFQEPMSALNPVYDIGFQMTEAILMHQKVSVSEARRQAVARLQEVKLLPSDEQLRDRLEGREGMSEREIASAINDRKLAILKRYPHELSGGQIQRVTIAMAIACNPTLLIADEPTTALDVTVQASILQLLRELRDARGMSMIFITHDLGVIAEIADRVAVMYRGKIVESGSVLDIFAQPQHPYTKGLLACRPQPDKRLVYLPTVADFMEEVTDDSGEVEMRSKSPDRSPTPEAAAAVATPTEVPPTEVSAVESDRRLSQLQERGVLLSANNLQVAFPIRGIFGETQRYFMAVKGVSFEVYLGETLGLVGESGCGKTTLARSLLRLVEPTGGEVIFDGKNLIDLEGLSLRQVRQQMQIIFQNPFGSLNPRMNIGALVMEPLRIHFPKQKKATHRDRAAYLLERVGLNPELMNRYPHEFSGGQRQRVCIARALALNPKFIICDESVSALDVSVQAQVLNLLKELQQEFELTYIFISHDLSVVKFMSDRIMVMNQGKIEEIGPAEQIYRQPQQAYTRSLIDSIPTGSLERIKEQQAGRQLSA</sequence>
<keyword evidence="4 7" id="KW-0067">ATP-binding</keyword>
<dbReference type="PANTHER" id="PTHR43776">
    <property type="entry name" value="TRANSPORT ATP-BINDING PROTEIN"/>
    <property type="match status" value="1"/>
</dbReference>
<evidence type="ECO:0000313" key="7">
    <source>
        <dbReference type="EMBL" id="QIZ73156.1"/>
    </source>
</evidence>
<dbReference type="InterPro" id="IPR013563">
    <property type="entry name" value="Oligopep_ABC_C"/>
</dbReference>
<dbReference type="InterPro" id="IPR027417">
    <property type="entry name" value="P-loop_NTPase"/>
</dbReference>
<evidence type="ECO:0000259" key="6">
    <source>
        <dbReference type="PROSITE" id="PS50893"/>
    </source>
</evidence>
<evidence type="ECO:0000256" key="5">
    <source>
        <dbReference type="SAM" id="MobiDB-lite"/>
    </source>
</evidence>
<dbReference type="GO" id="GO:0005524">
    <property type="term" value="F:ATP binding"/>
    <property type="evidence" value="ECO:0007669"/>
    <property type="project" value="UniProtKB-KW"/>
</dbReference>
<dbReference type="PROSITE" id="PS00211">
    <property type="entry name" value="ABC_TRANSPORTER_1"/>
    <property type="match status" value="2"/>
</dbReference>
<protein>
    <submittedName>
        <fullName evidence="7">ABC transporter ATP-binding protein</fullName>
    </submittedName>
</protein>
<evidence type="ECO:0000256" key="3">
    <source>
        <dbReference type="ARBA" id="ARBA00022741"/>
    </source>
</evidence>
<evidence type="ECO:0000313" key="8">
    <source>
        <dbReference type="Proteomes" id="UP000500857"/>
    </source>
</evidence>
<dbReference type="CDD" id="cd03257">
    <property type="entry name" value="ABC_NikE_OppD_transporters"/>
    <property type="match status" value="2"/>
</dbReference>
<dbReference type="InterPro" id="IPR003593">
    <property type="entry name" value="AAA+_ATPase"/>
</dbReference>
<accession>A0A6H1U3Z7</accession>
<dbReference type="RefSeq" id="WP_168571302.1">
    <property type="nucleotide sequence ID" value="NZ_CP051167.1"/>
</dbReference>
<dbReference type="Pfam" id="PF00005">
    <property type="entry name" value="ABC_tran"/>
    <property type="match status" value="2"/>
</dbReference>
<dbReference type="AlphaFoldDB" id="A0A6H1U3Z7"/>
<dbReference type="Pfam" id="PF08352">
    <property type="entry name" value="oligo_HPY"/>
    <property type="match status" value="2"/>
</dbReference>
<dbReference type="NCBIfam" id="NF008453">
    <property type="entry name" value="PRK11308.1"/>
    <property type="match status" value="3"/>
</dbReference>
<dbReference type="InterPro" id="IPR050319">
    <property type="entry name" value="ABC_transp_ATP-bind"/>
</dbReference>
<dbReference type="SUPFAM" id="SSF52540">
    <property type="entry name" value="P-loop containing nucleoside triphosphate hydrolases"/>
    <property type="match status" value="2"/>
</dbReference>
<keyword evidence="3" id="KW-0547">Nucleotide-binding</keyword>
<feature type="region of interest" description="Disordered" evidence="5">
    <location>
        <begin position="313"/>
        <end position="345"/>
    </location>
</feature>
<feature type="domain" description="ABC transporter" evidence="6">
    <location>
        <begin position="8"/>
        <end position="289"/>
    </location>
</feature>
<reference evidence="7 8" key="1">
    <citation type="submission" date="2020-04" db="EMBL/GenBank/DDBJ databases">
        <authorList>
            <person name="Basu S."/>
            <person name="Maruthanayagam V."/>
            <person name="Chakraborty S."/>
            <person name="Pramanik A."/>
            <person name="Mukherjee J."/>
            <person name="Brink B."/>
        </authorList>
    </citation>
    <scope>NUCLEOTIDE SEQUENCE [LARGE SCALE GENOMIC DNA]</scope>
    <source>
        <strain evidence="7 8">AP17</strain>
    </source>
</reference>
<dbReference type="EMBL" id="CP051167">
    <property type="protein sequence ID" value="QIZ73156.1"/>
    <property type="molecule type" value="Genomic_DNA"/>
</dbReference>
<keyword evidence="2" id="KW-0813">Transport</keyword>
<evidence type="ECO:0000256" key="1">
    <source>
        <dbReference type="ARBA" id="ARBA00005417"/>
    </source>
</evidence>
<evidence type="ECO:0000256" key="2">
    <source>
        <dbReference type="ARBA" id="ARBA00022448"/>
    </source>
</evidence>
<evidence type="ECO:0000256" key="4">
    <source>
        <dbReference type="ARBA" id="ARBA00022840"/>
    </source>
</evidence>
<dbReference type="GO" id="GO:0015833">
    <property type="term" value="P:peptide transport"/>
    <property type="evidence" value="ECO:0007669"/>
    <property type="project" value="InterPro"/>
</dbReference>
<proteinExistence type="inferred from homology"/>
<organism evidence="7 8">
    <name type="scientific">Oxynema aestuarii AP17</name>
    <dbReference type="NCBI Taxonomy" id="2064643"/>
    <lineage>
        <taxon>Bacteria</taxon>
        <taxon>Bacillati</taxon>
        <taxon>Cyanobacteriota</taxon>
        <taxon>Cyanophyceae</taxon>
        <taxon>Oscillatoriophycideae</taxon>
        <taxon>Oscillatoriales</taxon>
        <taxon>Oscillatoriaceae</taxon>
        <taxon>Oxynema</taxon>
        <taxon>Oxynema aestuarii</taxon>
    </lineage>
</organism>
<dbReference type="InterPro" id="IPR003439">
    <property type="entry name" value="ABC_transporter-like_ATP-bd"/>
</dbReference>
<dbReference type="PANTHER" id="PTHR43776:SF7">
    <property type="entry name" value="D,D-DIPEPTIDE TRANSPORT ATP-BINDING PROTEIN DDPF-RELATED"/>
    <property type="match status" value="1"/>
</dbReference>
<dbReference type="SMART" id="SM00382">
    <property type="entry name" value="AAA"/>
    <property type="match status" value="2"/>
</dbReference>
<feature type="domain" description="ABC transporter" evidence="6">
    <location>
        <begin position="368"/>
        <end position="618"/>
    </location>
</feature>
<dbReference type="NCBIfam" id="NF007739">
    <property type="entry name" value="PRK10419.1"/>
    <property type="match status" value="3"/>
</dbReference>
<comment type="similarity">
    <text evidence="1">Belongs to the ABC transporter superfamily.</text>
</comment>
<dbReference type="Proteomes" id="UP000500857">
    <property type="component" value="Chromosome"/>
</dbReference>
<gene>
    <name evidence="7" type="ORF">HCG48_23255</name>
</gene>
<feature type="compositionally biased region" description="Low complexity" evidence="5">
    <location>
        <begin position="331"/>
        <end position="345"/>
    </location>
</feature>